<protein>
    <recommendedName>
        <fullName evidence="2">DUF6535 domain-containing protein</fullName>
    </recommendedName>
</protein>
<keyword evidence="1" id="KW-0812">Transmembrane</keyword>
<feature type="transmembrane region" description="Helical" evidence="1">
    <location>
        <begin position="128"/>
        <end position="150"/>
    </location>
</feature>
<dbReference type="EMBL" id="JAACJL010000017">
    <property type="protein sequence ID" value="KAF4618613.1"/>
    <property type="molecule type" value="Genomic_DNA"/>
</dbReference>
<keyword evidence="1" id="KW-0472">Membrane</keyword>
<comment type="caution">
    <text evidence="3">The sequence shown here is derived from an EMBL/GenBank/DDBJ whole genome shotgun (WGS) entry which is preliminary data.</text>
</comment>
<proteinExistence type="predicted"/>
<evidence type="ECO:0000259" key="2">
    <source>
        <dbReference type="Pfam" id="PF20153"/>
    </source>
</evidence>
<accession>A0A8H4VQH6</accession>
<keyword evidence="4" id="KW-1185">Reference proteome</keyword>
<organism evidence="3 4">
    <name type="scientific">Agrocybe pediades</name>
    <dbReference type="NCBI Taxonomy" id="84607"/>
    <lineage>
        <taxon>Eukaryota</taxon>
        <taxon>Fungi</taxon>
        <taxon>Dikarya</taxon>
        <taxon>Basidiomycota</taxon>
        <taxon>Agaricomycotina</taxon>
        <taxon>Agaricomycetes</taxon>
        <taxon>Agaricomycetidae</taxon>
        <taxon>Agaricales</taxon>
        <taxon>Agaricineae</taxon>
        <taxon>Strophariaceae</taxon>
        <taxon>Agrocybe</taxon>
    </lineage>
</organism>
<dbReference type="Pfam" id="PF20153">
    <property type="entry name" value="DUF6535"/>
    <property type="match status" value="1"/>
</dbReference>
<dbReference type="InterPro" id="IPR045338">
    <property type="entry name" value="DUF6535"/>
</dbReference>
<feature type="domain" description="DUF6535" evidence="2">
    <location>
        <begin position="36"/>
        <end position="206"/>
    </location>
</feature>
<name>A0A8H4VQH6_9AGAR</name>
<dbReference type="Proteomes" id="UP000521872">
    <property type="component" value="Unassembled WGS sequence"/>
</dbReference>
<evidence type="ECO:0000313" key="4">
    <source>
        <dbReference type="Proteomes" id="UP000521872"/>
    </source>
</evidence>
<evidence type="ECO:0000256" key="1">
    <source>
        <dbReference type="SAM" id="Phobius"/>
    </source>
</evidence>
<evidence type="ECO:0000313" key="3">
    <source>
        <dbReference type="EMBL" id="KAF4618613.1"/>
    </source>
</evidence>
<keyword evidence="1" id="KW-1133">Transmembrane helix</keyword>
<sequence>MDQDKPLDDFWDLRNFRDKDIFTFAPPPPENGRDAWVVLLEPLLKKDGERCAIWKDEVQNLLIFAGLFSAVVTAFLVESYKRLQADPQDQIVALLSQIALRLDGENVASPGKTSEFVPDSTSVRINSLWFLSLVLSLTTVLVGIVSLQWLREHQNYSELTPKNAFAVIRMRTEGLRKWHVSEVFVGLPVLLQTALVLFLVGLVDFVRPFGAGIVVPVDLFIGLTLLFLLATTVLPTLQGLAFYLPFRFTNSKLYAPSQCPYKSPQSRAFRVVLRFVFRICDRLHWYAVRKELLPLRIPLRKTSKGRTTDFSRALRLVRVTYNQKSRQGYDLSWISLRDAFSRETFDSIKNGSELDASTLQSLSTKIPMFDVALGVCEAAKMHHKRGEEEQLSAAYHCFSDLARSIADRFNSTKYNYFGQTRRYEGWHVFRHFEAIIGHDPDRRLPLFDYLTLPYYGMFDAATVPQENQERSNLLYHEFIAMFLDGVPHPKFRVHLAEVLIRVMTCVYGPGKKHDLLPTSVLLKSGDEPLCMSMHALETEVTRTIPKSGILHIDSAEFQMLLQQYANVFRKFFECAGSIWDMEDKSTYMVVHTGVHIPEFMWSAYTLFSDTSYRELLLKDVKGAENAFTAIIDTIQNQLDTFLIDRPSSANDRASNLNVLFYTATLFVRRLHTIGVHEDSLIKRHIREKINDIIPTLAMYKREILDVHGPAAVLEERYGGTDRGIPRFTQEWWEFLDSHSSDYGHH</sequence>
<feature type="transmembrane region" description="Helical" evidence="1">
    <location>
        <begin position="220"/>
        <end position="244"/>
    </location>
</feature>
<reference evidence="3 4" key="1">
    <citation type="submission" date="2019-12" db="EMBL/GenBank/DDBJ databases">
        <authorList>
            <person name="Floudas D."/>
            <person name="Bentzer J."/>
            <person name="Ahren D."/>
            <person name="Johansson T."/>
            <person name="Persson P."/>
            <person name="Tunlid A."/>
        </authorList>
    </citation>
    <scope>NUCLEOTIDE SEQUENCE [LARGE SCALE GENOMIC DNA]</scope>
    <source>
        <strain evidence="3 4">CBS 102.39</strain>
    </source>
</reference>
<feature type="transmembrane region" description="Helical" evidence="1">
    <location>
        <begin position="60"/>
        <end position="77"/>
    </location>
</feature>
<gene>
    <name evidence="3" type="ORF">D9613_009818</name>
</gene>
<feature type="transmembrane region" description="Helical" evidence="1">
    <location>
        <begin position="178"/>
        <end position="200"/>
    </location>
</feature>
<dbReference type="AlphaFoldDB" id="A0A8H4VQH6"/>